<dbReference type="EnsemblPlants" id="KQL26905">
    <property type="protein sequence ID" value="KQL26905"/>
    <property type="gene ID" value="SETIT_031760mg"/>
</dbReference>
<dbReference type="EMBL" id="AGNK02001352">
    <property type="status" value="NOT_ANNOTATED_CDS"/>
    <property type="molecule type" value="Genomic_DNA"/>
</dbReference>
<accession>K3ZYS8</accession>
<protein>
    <submittedName>
        <fullName evidence="2">Uncharacterized protein</fullName>
    </submittedName>
</protein>
<evidence type="ECO:0000313" key="2">
    <source>
        <dbReference type="EnsemblPlants" id="KQL26905"/>
    </source>
</evidence>
<feature type="region of interest" description="Disordered" evidence="1">
    <location>
        <begin position="26"/>
        <end position="68"/>
    </location>
</feature>
<keyword evidence="3" id="KW-1185">Reference proteome</keyword>
<organism evidence="2 3">
    <name type="scientific">Setaria italica</name>
    <name type="common">Foxtail millet</name>
    <name type="synonym">Panicum italicum</name>
    <dbReference type="NCBI Taxonomy" id="4555"/>
    <lineage>
        <taxon>Eukaryota</taxon>
        <taxon>Viridiplantae</taxon>
        <taxon>Streptophyta</taxon>
        <taxon>Embryophyta</taxon>
        <taxon>Tracheophyta</taxon>
        <taxon>Spermatophyta</taxon>
        <taxon>Magnoliopsida</taxon>
        <taxon>Liliopsida</taxon>
        <taxon>Poales</taxon>
        <taxon>Poaceae</taxon>
        <taxon>PACMAD clade</taxon>
        <taxon>Panicoideae</taxon>
        <taxon>Panicodae</taxon>
        <taxon>Paniceae</taxon>
        <taxon>Cenchrinae</taxon>
        <taxon>Setaria</taxon>
    </lineage>
</organism>
<dbReference type="Proteomes" id="UP000004995">
    <property type="component" value="Unassembled WGS sequence"/>
</dbReference>
<reference evidence="3" key="1">
    <citation type="journal article" date="2012" name="Nat. Biotechnol.">
        <title>Reference genome sequence of the model plant Setaria.</title>
        <authorList>
            <person name="Bennetzen J.L."/>
            <person name="Schmutz J."/>
            <person name="Wang H."/>
            <person name="Percifield R."/>
            <person name="Hawkins J."/>
            <person name="Pontaroli A.C."/>
            <person name="Estep M."/>
            <person name="Feng L."/>
            <person name="Vaughn J.N."/>
            <person name="Grimwood J."/>
            <person name="Jenkins J."/>
            <person name="Barry K."/>
            <person name="Lindquist E."/>
            <person name="Hellsten U."/>
            <person name="Deshpande S."/>
            <person name="Wang X."/>
            <person name="Wu X."/>
            <person name="Mitros T."/>
            <person name="Triplett J."/>
            <person name="Yang X."/>
            <person name="Ye C.Y."/>
            <person name="Mauro-Herrera M."/>
            <person name="Wang L."/>
            <person name="Li P."/>
            <person name="Sharma M."/>
            <person name="Sharma R."/>
            <person name="Ronald P.C."/>
            <person name="Panaud O."/>
            <person name="Kellogg E.A."/>
            <person name="Brutnell T.P."/>
            <person name="Doust A.N."/>
            <person name="Tuskan G.A."/>
            <person name="Rokhsar D."/>
            <person name="Devos K.M."/>
        </authorList>
    </citation>
    <scope>NUCLEOTIDE SEQUENCE [LARGE SCALE GENOMIC DNA]</scope>
    <source>
        <strain evidence="3">cv. Yugu1</strain>
    </source>
</reference>
<feature type="compositionally biased region" description="Gly residues" evidence="1">
    <location>
        <begin position="59"/>
        <end position="68"/>
    </location>
</feature>
<evidence type="ECO:0000313" key="3">
    <source>
        <dbReference type="Proteomes" id="UP000004995"/>
    </source>
</evidence>
<dbReference type="AlphaFoldDB" id="K3ZYS8"/>
<evidence type="ECO:0000256" key="1">
    <source>
        <dbReference type="SAM" id="MobiDB-lite"/>
    </source>
</evidence>
<sequence length="68" mass="7200">MENCLRREMKGLFSNPCLAYLNHDTEEGGRVGGRRARGNTSAPLGASVGRRRSASLSPAGGGNARLEI</sequence>
<dbReference type="InParanoid" id="K3ZYS8"/>
<reference evidence="2" key="2">
    <citation type="submission" date="2018-08" db="UniProtKB">
        <authorList>
            <consortium name="EnsemblPlants"/>
        </authorList>
    </citation>
    <scope>IDENTIFICATION</scope>
    <source>
        <strain evidence="2">Yugu1</strain>
    </source>
</reference>
<dbReference type="Gramene" id="KQL26905">
    <property type="protein sequence ID" value="KQL26905"/>
    <property type="gene ID" value="SETIT_031760mg"/>
</dbReference>
<name>K3ZYS8_SETIT</name>
<dbReference type="HOGENOM" id="CLU_2798768_0_0_1"/>
<proteinExistence type="predicted"/>